<feature type="compositionally biased region" description="Basic and acidic residues" evidence="1">
    <location>
        <begin position="11"/>
        <end position="20"/>
    </location>
</feature>
<feature type="region of interest" description="Disordered" evidence="1">
    <location>
        <begin position="1"/>
        <end position="21"/>
    </location>
</feature>
<gene>
    <name evidence="3" type="ORF">BOH66_12150</name>
</gene>
<name>A0A1P8U9X3_9MICO</name>
<protein>
    <submittedName>
        <fullName evidence="3">Uncharacterized protein</fullName>
    </submittedName>
</protein>
<evidence type="ECO:0000256" key="2">
    <source>
        <dbReference type="SAM" id="Phobius"/>
    </source>
</evidence>
<keyword evidence="4" id="KW-1185">Reference proteome</keyword>
<reference evidence="3 4" key="1">
    <citation type="submission" date="2016-12" db="EMBL/GenBank/DDBJ databases">
        <title>Complete genome sequence of Microbacterium aurum KACC 15219.</title>
        <authorList>
            <person name="Jung Y."/>
            <person name="Shin J.-H."/>
            <person name="Lee Y.-J."/>
            <person name="Yi H."/>
            <person name="Bahn Y.-S."/>
            <person name="Kim J.F."/>
            <person name="Lee D.-W."/>
        </authorList>
    </citation>
    <scope>NUCLEOTIDE SEQUENCE [LARGE SCALE GENOMIC DNA]</scope>
    <source>
        <strain evidence="3 4">KACC 15219</strain>
    </source>
</reference>
<evidence type="ECO:0000313" key="4">
    <source>
        <dbReference type="Proteomes" id="UP000187185"/>
    </source>
</evidence>
<dbReference type="STRING" id="36805.BOH66_12150"/>
<sequence length="123" mass="12944">MSMSHRLGRMSGRDPREPHRAATPPELLFDLTFVKRYSLLVIIALGEVVLGTILTISAGVQENQWTVDAALLAVAVAAVAAGATLAWGLLIVAASPAVLVVGYEAGGWRRKQELVARVSAAAV</sequence>
<keyword evidence="2" id="KW-0472">Membrane</keyword>
<evidence type="ECO:0000256" key="1">
    <source>
        <dbReference type="SAM" id="MobiDB-lite"/>
    </source>
</evidence>
<evidence type="ECO:0000313" key="3">
    <source>
        <dbReference type="EMBL" id="APZ34911.1"/>
    </source>
</evidence>
<feature type="transmembrane region" description="Helical" evidence="2">
    <location>
        <begin position="70"/>
        <end position="103"/>
    </location>
</feature>
<accession>A0A1P8U9X3</accession>
<proteinExistence type="predicted"/>
<organism evidence="3 4">
    <name type="scientific">Microbacterium aurum</name>
    <dbReference type="NCBI Taxonomy" id="36805"/>
    <lineage>
        <taxon>Bacteria</taxon>
        <taxon>Bacillati</taxon>
        <taxon>Actinomycetota</taxon>
        <taxon>Actinomycetes</taxon>
        <taxon>Micrococcales</taxon>
        <taxon>Microbacteriaceae</taxon>
        <taxon>Microbacterium</taxon>
    </lineage>
</organism>
<dbReference type="RefSeq" id="WP_076691298.1">
    <property type="nucleotide sequence ID" value="NZ_CP018762.1"/>
</dbReference>
<feature type="transmembrane region" description="Helical" evidence="2">
    <location>
        <begin position="37"/>
        <end position="58"/>
    </location>
</feature>
<dbReference type="EMBL" id="CP018762">
    <property type="protein sequence ID" value="APZ34911.1"/>
    <property type="molecule type" value="Genomic_DNA"/>
</dbReference>
<dbReference type="AlphaFoldDB" id="A0A1P8U9X3"/>
<dbReference type="KEGG" id="maur:BOH66_12150"/>
<keyword evidence="2" id="KW-1133">Transmembrane helix</keyword>
<dbReference type="Proteomes" id="UP000187185">
    <property type="component" value="Chromosome"/>
</dbReference>
<keyword evidence="2" id="KW-0812">Transmembrane</keyword>